<evidence type="ECO:0000313" key="4">
    <source>
        <dbReference type="Proteomes" id="UP000627781"/>
    </source>
</evidence>
<dbReference type="InterPro" id="IPR002347">
    <property type="entry name" value="SDR_fam"/>
</dbReference>
<dbReference type="Pfam" id="PF13561">
    <property type="entry name" value="adh_short_C2"/>
    <property type="match status" value="1"/>
</dbReference>
<accession>A0ABR8PRE0</accession>
<dbReference type="InterPro" id="IPR036291">
    <property type="entry name" value="NAD(P)-bd_dom_sf"/>
</dbReference>
<dbReference type="EC" id="1.1.1.127" evidence="3"/>
<reference evidence="3 4" key="1">
    <citation type="submission" date="2020-08" db="EMBL/GenBank/DDBJ databases">
        <title>A Genomic Blueprint of the Chicken Gut Microbiome.</title>
        <authorList>
            <person name="Gilroy R."/>
            <person name="Ravi A."/>
            <person name="Getino M."/>
            <person name="Pursley I."/>
            <person name="Horton D.L."/>
            <person name="Alikhan N.-F."/>
            <person name="Baker D."/>
            <person name="Gharbi K."/>
            <person name="Hall N."/>
            <person name="Watson M."/>
            <person name="Adriaenssens E.M."/>
            <person name="Foster-Nyarko E."/>
            <person name="Jarju S."/>
            <person name="Secka A."/>
            <person name="Antonio M."/>
            <person name="Oren A."/>
            <person name="Chaudhuri R."/>
            <person name="La Ragione R.M."/>
            <person name="Hildebrand F."/>
            <person name="Pallen M.J."/>
        </authorList>
    </citation>
    <scope>NUCLEOTIDE SEQUENCE [LARGE SCALE GENOMIC DNA]</scope>
    <source>
        <strain evidence="3 4">Sa3CVN1</strain>
    </source>
</reference>
<dbReference type="Proteomes" id="UP000627781">
    <property type="component" value="Unassembled WGS sequence"/>
</dbReference>
<comment type="similarity">
    <text evidence="1">Belongs to the short-chain dehydrogenases/reductases (SDR) family.</text>
</comment>
<protein>
    <submittedName>
        <fullName evidence="3">2-dehydro-3-deoxy-D-gluconate 5-dehydrogenase KduD</fullName>
        <ecNumber evidence="3">1.1.1.127</ecNumber>
    </submittedName>
</protein>
<sequence>MSNALEQFSMNFFSLKGRVAIVTGGSTGLGQAYAVALAKAGADLVISAYSSSWDETKELIEREGRKVVFVQGNLTNEADRKKLVETAMKEFGRIDILVNNAGTIRRAPLLEYKEEDWTSVMDINLNSVYFLSQDVARIMVKQKSGKIVNVASMLAFQGGKFVPPYTASKHGVAGITKAFANELACHNIQVNAIAPGYIKTANTEAIRADEARNKEIQDRIPADRWAEPFDLMGAMVFLCSRASDYVNGHILAVDGGWLVR</sequence>
<dbReference type="EMBL" id="JACSRA010000006">
    <property type="protein sequence ID" value="MBD7910746.1"/>
    <property type="molecule type" value="Genomic_DNA"/>
</dbReference>
<comment type="caution">
    <text evidence="3">The sequence shown here is derived from an EMBL/GenBank/DDBJ whole genome shotgun (WGS) entry which is preliminary data.</text>
</comment>
<dbReference type="NCBIfam" id="TIGR01832">
    <property type="entry name" value="kduD"/>
    <property type="match status" value="1"/>
</dbReference>
<dbReference type="NCBIfam" id="NF005559">
    <property type="entry name" value="PRK07231.1"/>
    <property type="match status" value="1"/>
</dbReference>
<keyword evidence="2 3" id="KW-0560">Oxidoreductase</keyword>
<dbReference type="CDD" id="cd05347">
    <property type="entry name" value="Ga5DH-like_SDR_c"/>
    <property type="match status" value="1"/>
</dbReference>
<proteinExistence type="inferred from homology"/>
<dbReference type="PROSITE" id="PS00061">
    <property type="entry name" value="ADH_SHORT"/>
    <property type="match status" value="1"/>
</dbReference>
<dbReference type="SUPFAM" id="SSF51735">
    <property type="entry name" value="NAD(P)-binding Rossmann-fold domains"/>
    <property type="match status" value="1"/>
</dbReference>
<evidence type="ECO:0000313" key="3">
    <source>
        <dbReference type="EMBL" id="MBD7910746.1"/>
    </source>
</evidence>
<dbReference type="NCBIfam" id="NF005390">
    <property type="entry name" value="PRK06935.1"/>
    <property type="match status" value="1"/>
</dbReference>
<name>A0ABR8PRE0_9CLOT</name>
<dbReference type="PANTHER" id="PTHR42760:SF5">
    <property type="entry name" value="2-DEHYDRO-3-DEOXY-D-GLUCONATE 5-DEHYDROGENASE"/>
    <property type="match status" value="1"/>
</dbReference>
<evidence type="ECO:0000256" key="1">
    <source>
        <dbReference type="ARBA" id="ARBA00006484"/>
    </source>
</evidence>
<dbReference type="RefSeq" id="WP_143316770.1">
    <property type="nucleotide sequence ID" value="NZ_JACSRA010000006.1"/>
</dbReference>
<dbReference type="PRINTS" id="PR00081">
    <property type="entry name" value="GDHRDH"/>
</dbReference>
<gene>
    <name evidence="3" type="primary">kduD</name>
    <name evidence="3" type="ORF">H9661_05170</name>
</gene>
<organism evidence="3 4">
    <name type="scientific">Clostridium cibarium</name>
    <dbReference type="NCBI Taxonomy" id="2762247"/>
    <lineage>
        <taxon>Bacteria</taxon>
        <taxon>Bacillati</taxon>
        <taxon>Bacillota</taxon>
        <taxon>Clostridia</taxon>
        <taxon>Eubacteriales</taxon>
        <taxon>Clostridiaceae</taxon>
        <taxon>Clostridium</taxon>
    </lineage>
</organism>
<keyword evidence="4" id="KW-1185">Reference proteome</keyword>
<dbReference type="InterPro" id="IPR020904">
    <property type="entry name" value="Sc_DH/Rdtase_CS"/>
</dbReference>
<dbReference type="InterPro" id="IPR011286">
    <property type="entry name" value="2-deoxy-D-gluc_3_DH"/>
</dbReference>
<evidence type="ECO:0000256" key="2">
    <source>
        <dbReference type="ARBA" id="ARBA00023002"/>
    </source>
</evidence>
<dbReference type="GO" id="GO:0047001">
    <property type="term" value="F:2-dehydro-3-deoxy-D-gluconate 5-dehydrogenase activity"/>
    <property type="evidence" value="ECO:0007669"/>
    <property type="project" value="UniProtKB-EC"/>
</dbReference>
<dbReference type="Gene3D" id="3.40.50.720">
    <property type="entry name" value="NAD(P)-binding Rossmann-like Domain"/>
    <property type="match status" value="1"/>
</dbReference>
<dbReference type="PRINTS" id="PR00080">
    <property type="entry name" value="SDRFAMILY"/>
</dbReference>
<dbReference type="PANTHER" id="PTHR42760">
    <property type="entry name" value="SHORT-CHAIN DEHYDROGENASES/REDUCTASES FAMILY MEMBER"/>
    <property type="match status" value="1"/>
</dbReference>